<protein>
    <submittedName>
        <fullName evidence="1">Uncharacterized protein</fullName>
    </submittedName>
</protein>
<name>A0A7D9EMU3_PARCT</name>
<dbReference type="InterPro" id="IPR000477">
    <property type="entry name" value="RT_dom"/>
</dbReference>
<accession>A0A7D9EMU3</accession>
<comment type="caution">
    <text evidence="1">The sequence shown here is derived from an EMBL/GenBank/DDBJ whole genome shotgun (WGS) entry which is preliminary data.</text>
</comment>
<dbReference type="PROSITE" id="PS50878">
    <property type="entry name" value="RT_POL"/>
    <property type="match status" value="1"/>
</dbReference>
<dbReference type="SUPFAM" id="SSF56672">
    <property type="entry name" value="DNA/RNA polymerases"/>
    <property type="match status" value="1"/>
</dbReference>
<evidence type="ECO:0000313" key="2">
    <source>
        <dbReference type="Proteomes" id="UP001152795"/>
    </source>
</evidence>
<dbReference type="InterPro" id="IPR043502">
    <property type="entry name" value="DNA/RNA_pol_sf"/>
</dbReference>
<evidence type="ECO:0000313" key="1">
    <source>
        <dbReference type="EMBL" id="CAB4012794.1"/>
    </source>
</evidence>
<gene>
    <name evidence="1" type="ORF">PACLA_8A009978</name>
</gene>
<dbReference type="AlphaFoldDB" id="A0A7D9EMU3"/>
<dbReference type="PANTHER" id="PTHR33332">
    <property type="entry name" value="REVERSE TRANSCRIPTASE DOMAIN-CONTAINING PROTEIN"/>
    <property type="match status" value="1"/>
</dbReference>
<keyword evidence="2" id="KW-1185">Reference proteome</keyword>
<dbReference type="Pfam" id="PF00078">
    <property type="entry name" value="RVT_1"/>
    <property type="match status" value="1"/>
</dbReference>
<proteinExistence type="predicted"/>
<reference evidence="1" key="1">
    <citation type="submission" date="2020-04" db="EMBL/GenBank/DDBJ databases">
        <authorList>
            <person name="Alioto T."/>
            <person name="Alioto T."/>
            <person name="Gomez Garrido J."/>
        </authorList>
    </citation>
    <scope>NUCLEOTIDE SEQUENCE</scope>
    <source>
        <strain evidence="1">A484AB</strain>
    </source>
</reference>
<dbReference type="OrthoDB" id="5976382at2759"/>
<organism evidence="1 2">
    <name type="scientific">Paramuricea clavata</name>
    <name type="common">Red gorgonian</name>
    <name type="synonym">Violescent sea-whip</name>
    <dbReference type="NCBI Taxonomy" id="317549"/>
    <lineage>
        <taxon>Eukaryota</taxon>
        <taxon>Metazoa</taxon>
        <taxon>Cnidaria</taxon>
        <taxon>Anthozoa</taxon>
        <taxon>Octocorallia</taxon>
        <taxon>Malacalcyonacea</taxon>
        <taxon>Plexauridae</taxon>
        <taxon>Paramuricea</taxon>
    </lineage>
</organism>
<dbReference type="EMBL" id="CACRXK020007633">
    <property type="protein sequence ID" value="CAB4012794.1"/>
    <property type="molecule type" value="Genomic_DNA"/>
</dbReference>
<dbReference type="Proteomes" id="UP001152795">
    <property type="component" value="Unassembled WGS sequence"/>
</dbReference>
<sequence length="223" mass="26092">MGPKLENNLTAYRKKNSCETSLIKLVEDWKISLDNKTVVGVLTTDLSKAFDSLHPPLLLAKLKAYDLSEEALVMLRSYFTERKNRVRMRSGCRSQWRDSKRGCPQGSRLGPLLWNIFQNDFVYNVRNSNLAMYADDHQVYACGERTEDVERILNSEAIYMSEWYQDNLLKCNYDKFQVMSLGPRNKKKEINIEMIDANIATFNFNHKPIRDCYRRCIKVCETH</sequence>